<evidence type="ECO:0000313" key="1">
    <source>
        <dbReference type="EMBL" id="GAF94146.1"/>
    </source>
</evidence>
<dbReference type="AlphaFoldDB" id="X0U475"/>
<reference evidence="1" key="1">
    <citation type="journal article" date="2014" name="Front. Microbiol.">
        <title>High frequency of phylogenetically diverse reductive dehalogenase-homologous genes in deep subseafloor sedimentary metagenomes.</title>
        <authorList>
            <person name="Kawai M."/>
            <person name="Futagami T."/>
            <person name="Toyoda A."/>
            <person name="Takaki Y."/>
            <person name="Nishi S."/>
            <person name="Hori S."/>
            <person name="Arai W."/>
            <person name="Tsubouchi T."/>
            <person name="Morono Y."/>
            <person name="Uchiyama I."/>
            <person name="Ito T."/>
            <person name="Fujiyama A."/>
            <person name="Inagaki F."/>
            <person name="Takami H."/>
        </authorList>
    </citation>
    <scope>NUCLEOTIDE SEQUENCE</scope>
    <source>
        <strain evidence="1">Expedition CK06-06</strain>
    </source>
</reference>
<name>X0U475_9ZZZZ</name>
<accession>X0U475</accession>
<protein>
    <submittedName>
        <fullName evidence="1">Uncharacterized protein</fullName>
    </submittedName>
</protein>
<gene>
    <name evidence="1" type="ORF">S01H1_29955</name>
</gene>
<sequence>MVSSLSQNRTSPSISGDDEYVKTTNKEFSLKLTYKEEIDRCTSSSNIIIRFYPHQSNPLGLGSKYDPYFTK</sequence>
<dbReference type="EMBL" id="BARS01018408">
    <property type="protein sequence ID" value="GAF94146.1"/>
    <property type="molecule type" value="Genomic_DNA"/>
</dbReference>
<proteinExistence type="predicted"/>
<organism evidence="1">
    <name type="scientific">marine sediment metagenome</name>
    <dbReference type="NCBI Taxonomy" id="412755"/>
    <lineage>
        <taxon>unclassified sequences</taxon>
        <taxon>metagenomes</taxon>
        <taxon>ecological metagenomes</taxon>
    </lineage>
</organism>
<comment type="caution">
    <text evidence="1">The sequence shown here is derived from an EMBL/GenBank/DDBJ whole genome shotgun (WGS) entry which is preliminary data.</text>
</comment>